<reference evidence="1 2" key="1">
    <citation type="submission" date="2018-05" db="EMBL/GenBank/DDBJ databases">
        <title>Genome comparison of Eubacterium sp.</title>
        <authorList>
            <person name="Feng Y."/>
            <person name="Sanchez-Andrea I."/>
            <person name="Stams A.J.M."/>
            <person name="De Vos W.M."/>
        </authorList>
    </citation>
    <scope>NUCLEOTIDE SEQUENCE [LARGE SCALE GENOMIC DNA]</scope>
    <source>
        <strain evidence="1 2">YI</strain>
    </source>
</reference>
<organism evidence="1 2">
    <name type="scientific">Eubacterium maltosivorans</name>
    <dbReference type="NCBI Taxonomy" id="2041044"/>
    <lineage>
        <taxon>Bacteria</taxon>
        <taxon>Bacillati</taxon>
        <taxon>Bacillota</taxon>
        <taxon>Clostridia</taxon>
        <taxon>Eubacteriales</taxon>
        <taxon>Eubacteriaceae</taxon>
        <taxon>Eubacterium</taxon>
    </lineage>
</organism>
<sequence length="68" mass="7858">MNSFYTTKEILNRIETHIEQFGGQMPEAVYYSDLEKIGILKAGKKITEAKYKDLMVRLSMQVNLMEVA</sequence>
<evidence type="ECO:0000313" key="2">
    <source>
        <dbReference type="Proteomes" id="UP000218387"/>
    </source>
</evidence>
<dbReference type="Proteomes" id="UP000218387">
    <property type="component" value="Chromosome"/>
</dbReference>
<dbReference type="KEGG" id="emt:CPZ25_007205"/>
<proteinExistence type="predicted"/>
<dbReference type="AlphaFoldDB" id="A0A4P9C8N0"/>
<gene>
    <name evidence="1" type="ORF">CPZ25_007205</name>
</gene>
<dbReference type="RefSeq" id="WP_096920669.1">
    <property type="nucleotide sequence ID" value="NZ_CP029487.1"/>
</dbReference>
<evidence type="ECO:0000313" key="1">
    <source>
        <dbReference type="EMBL" id="QCT71121.1"/>
    </source>
</evidence>
<protein>
    <submittedName>
        <fullName evidence="1">Uncharacterized protein</fullName>
    </submittedName>
</protein>
<name>A0A4P9C8N0_EUBML</name>
<dbReference type="EMBL" id="CP029487">
    <property type="protein sequence ID" value="QCT71121.1"/>
    <property type="molecule type" value="Genomic_DNA"/>
</dbReference>
<keyword evidence="2" id="KW-1185">Reference proteome</keyword>
<accession>A0A4P9C8N0</accession>